<dbReference type="HOGENOM" id="CLU_051795_0_0_1"/>
<dbReference type="PANTHER" id="PTHR21174">
    <property type="match status" value="1"/>
</dbReference>
<dbReference type="EMBL" id="CH963849">
    <property type="protein sequence ID" value="EDW74374.1"/>
    <property type="molecule type" value="Genomic_DNA"/>
</dbReference>
<dbReference type="KEGG" id="dwi:6640317"/>
<dbReference type="PhylomeDB" id="B4MQI5"/>
<keyword evidence="2" id="KW-1185">Reference proteome</keyword>
<name>B4MQI5_DROWI</name>
<reference evidence="1 2" key="1">
    <citation type="journal article" date="2007" name="Nature">
        <title>Evolution of genes and genomes on the Drosophila phylogeny.</title>
        <authorList>
            <consortium name="Drosophila 12 Genomes Consortium"/>
            <person name="Clark A.G."/>
            <person name="Eisen M.B."/>
            <person name="Smith D.R."/>
            <person name="Bergman C.M."/>
            <person name="Oliver B."/>
            <person name="Markow T.A."/>
            <person name="Kaufman T.C."/>
            <person name="Kellis M."/>
            <person name="Gelbart W."/>
            <person name="Iyer V.N."/>
            <person name="Pollard D.A."/>
            <person name="Sackton T.B."/>
            <person name="Larracuente A.M."/>
            <person name="Singh N.D."/>
            <person name="Abad J.P."/>
            <person name="Abt D.N."/>
            <person name="Adryan B."/>
            <person name="Aguade M."/>
            <person name="Akashi H."/>
            <person name="Anderson W.W."/>
            <person name="Aquadro C.F."/>
            <person name="Ardell D.H."/>
            <person name="Arguello R."/>
            <person name="Artieri C.G."/>
            <person name="Barbash D.A."/>
            <person name="Barker D."/>
            <person name="Barsanti P."/>
            <person name="Batterham P."/>
            <person name="Batzoglou S."/>
            <person name="Begun D."/>
            <person name="Bhutkar A."/>
            <person name="Blanco E."/>
            <person name="Bosak S.A."/>
            <person name="Bradley R.K."/>
            <person name="Brand A.D."/>
            <person name="Brent M.R."/>
            <person name="Brooks A.N."/>
            <person name="Brown R.H."/>
            <person name="Butlin R.K."/>
            <person name="Caggese C."/>
            <person name="Calvi B.R."/>
            <person name="Bernardo de Carvalho A."/>
            <person name="Caspi A."/>
            <person name="Castrezana S."/>
            <person name="Celniker S.E."/>
            <person name="Chang J.L."/>
            <person name="Chapple C."/>
            <person name="Chatterji S."/>
            <person name="Chinwalla A."/>
            <person name="Civetta A."/>
            <person name="Clifton S.W."/>
            <person name="Comeron J.M."/>
            <person name="Costello J.C."/>
            <person name="Coyne J.A."/>
            <person name="Daub J."/>
            <person name="David R.G."/>
            <person name="Delcher A.L."/>
            <person name="Delehaunty K."/>
            <person name="Do C.B."/>
            <person name="Ebling H."/>
            <person name="Edwards K."/>
            <person name="Eickbush T."/>
            <person name="Evans J.D."/>
            <person name="Filipski A."/>
            <person name="Findeiss S."/>
            <person name="Freyhult E."/>
            <person name="Fulton L."/>
            <person name="Fulton R."/>
            <person name="Garcia A.C."/>
            <person name="Gardiner A."/>
            <person name="Garfield D.A."/>
            <person name="Garvin B.E."/>
            <person name="Gibson G."/>
            <person name="Gilbert D."/>
            <person name="Gnerre S."/>
            <person name="Godfrey J."/>
            <person name="Good R."/>
            <person name="Gotea V."/>
            <person name="Gravely B."/>
            <person name="Greenberg A.J."/>
            <person name="Griffiths-Jones S."/>
            <person name="Gross S."/>
            <person name="Guigo R."/>
            <person name="Gustafson E.A."/>
            <person name="Haerty W."/>
            <person name="Hahn M.W."/>
            <person name="Halligan D.L."/>
            <person name="Halpern A.L."/>
            <person name="Halter G.M."/>
            <person name="Han M.V."/>
            <person name="Heger A."/>
            <person name="Hillier L."/>
            <person name="Hinrichs A.S."/>
            <person name="Holmes I."/>
            <person name="Hoskins R.A."/>
            <person name="Hubisz M.J."/>
            <person name="Hultmark D."/>
            <person name="Huntley M.A."/>
            <person name="Jaffe D.B."/>
            <person name="Jagadeeshan S."/>
            <person name="Jeck W.R."/>
            <person name="Johnson J."/>
            <person name="Jones C.D."/>
            <person name="Jordan W.C."/>
            <person name="Karpen G.H."/>
            <person name="Kataoka E."/>
            <person name="Keightley P.D."/>
            <person name="Kheradpour P."/>
            <person name="Kirkness E.F."/>
            <person name="Koerich L.B."/>
            <person name="Kristiansen K."/>
            <person name="Kudrna D."/>
            <person name="Kulathinal R.J."/>
            <person name="Kumar S."/>
            <person name="Kwok R."/>
            <person name="Lander E."/>
            <person name="Langley C.H."/>
            <person name="Lapoint R."/>
            <person name="Lazzaro B.P."/>
            <person name="Lee S.J."/>
            <person name="Levesque L."/>
            <person name="Li R."/>
            <person name="Lin C.F."/>
            <person name="Lin M.F."/>
            <person name="Lindblad-Toh K."/>
            <person name="Llopart A."/>
            <person name="Long M."/>
            <person name="Low L."/>
            <person name="Lozovsky E."/>
            <person name="Lu J."/>
            <person name="Luo M."/>
            <person name="Machado C.A."/>
            <person name="Makalowski W."/>
            <person name="Marzo M."/>
            <person name="Matsuda M."/>
            <person name="Matzkin L."/>
            <person name="McAllister B."/>
            <person name="McBride C.S."/>
            <person name="McKernan B."/>
            <person name="McKernan K."/>
            <person name="Mendez-Lago M."/>
            <person name="Minx P."/>
            <person name="Mollenhauer M.U."/>
            <person name="Montooth K."/>
            <person name="Mount S.M."/>
            <person name="Mu X."/>
            <person name="Myers E."/>
            <person name="Negre B."/>
            <person name="Newfeld S."/>
            <person name="Nielsen R."/>
            <person name="Noor M.A."/>
            <person name="O'Grady P."/>
            <person name="Pachter L."/>
            <person name="Papaceit M."/>
            <person name="Parisi M.J."/>
            <person name="Parisi M."/>
            <person name="Parts L."/>
            <person name="Pedersen J.S."/>
            <person name="Pesole G."/>
            <person name="Phillippy A.M."/>
            <person name="Ponting C.P."/>
            <person name="Pop M."/>
            <person name="Porcelli D."/>
            <person name="Powell J.R."/>
            <person name="Prohaska S."/>
            <person name="Pruitt K."/>
            <person name="Puig M."/>
            <person name="Quesneville H."/>
            <person name="Ram K.R."/>
            <person name="Rand D."/>
            <person name="Rasmussen M.D."/>
            <person name="Reed L.K."/>
            <person name="Reenan R."/>
            <person name="Reily A."/>
            <person name="Remington K.A."/>
            <person name="Rieger T.T."/>
            <person name="Ritchie M.G."/>
            <person name="Robin C."/>
            <person name="Rogers Y.H."/>
            <person name="Rohde C."/>
            <person name="Rozas J."/>
            <person name="Rubenfield M.J."/>
            <person name="Ruiz A."/>
            <person name="Russo S."/>
            <person name="Salzberg S.L."/>
            <person name="Sanchez-Gracia A."/>
            <person name="Saranga D.J."/>
            <person name="Sato H."/>
            <person name="Schaeffer S.W."/>
            <person name="Schatz M.C."/>
            <person name="Schlenke T."/>
            <person name="Schwartz R."/>
            <person name="Segarra C."/>
            <person name="Singh R.S."/>
            <person name="Sirot L."/>
            <person name="Sirota M."/>
            <person name="Sisneros N.B."/>
            <person name="Smith C.D."/>
            <person name="Smith T.F."/>
            <person name="Spieth J."/>
            <person name="Stage D.E."/>
            <person name="Stark A."/>
            <person name="Stephan W."/>
            <person name="Strausberg R.L."/>
            <person name="Strempel S."/>
            <person name="Sturgill D."/>
            <person name="Sutton G."/>
            <person name="Sutton G.G."/>
            <person name="Tao W."/>
            <person name="Teichmann S."/>
            <person name="Tobari Y.N."/>
            <person name="Tomimura Y."/>
            <person name="Tsolas J.M."/>
            <person name="Valente V.L."/>
            <person name="Venter E."/>
            <person name="Venter J.C."/>
            <person name="Vicario S."/>
            <person name="Vieira F.G."/>
            <person name="Vilella A.J."/>
            <person name="Villasante A."/>
            <person name="Walenz B."/>
            <person name="Wang J."/>
            <person name="Wasserman M."/>
            <person name="Watts T."/>
            <person name="Wilson D."/>
            <person name="Wilson R.K."/>
            <person name="Wing R.A."/>
            <person name="Wolfner M.F."/>
            <person name="Wong A."/>
            <person name="Wong G.K."/>
            <person name="Wu C.I."/>
            <person name="Wu G."/>
            <person name="Yamamoto D."/>
            <person name="Yang H.P."/>
            <person name="Yang S.P."/>
            <person name="Yorke J.A."/>
            <person name="Yoshida K."/>
            <person name="Zdobnov E."/>
            <person name="Zhang P."/>
            <person name="Zhang Y."/>
            <person name="Zimin A.V."/>
            <person name="Baldwin J."/>
            <person name="Abdouelleil A."/>
            <person name="Abdulkadir J."/>
            <person name="Abebe A."/>
            <person name="Abera B."/>
            <person name="Abreu J."/>
            <person name="Acer S.C."/>
            <person name="Aftuck L."/>
            <person name="Alexander A."/>
            <person name="An P."/>
            <person name="Anderson E."/>
            <person name="Anderson S."/>
            <person name="Arachi H."/>
            <person name="Azer M."/>
            <person name="Bachantsang P."/>
            <person name="Barry A."/>
            <person name="Bayul T."/>
            <person name="Berlin A."/>
            <person name="Bessette D."/>
            <person name="Bloom T."/>
            <person name="Blye J."/>
            <person name="Boguslavskiy L."/>
            <person name="Bonnet C."/>
            <person name="Boukhgalter B."/>
            <person name="Bourzgui I."/>
            <person name="Brown A."/>
            <person name="Cahill P."/>
            <person name="Channer S."/>
            <person name="Cheshatsang Y."/>
            <person name="Chuda L."/>
            <person name="Citroen M."/>
            <person name="Collymore A."/>
            <person name="Cooke P."/>
            <person name="Costello M."/>
            <person name="D'Aco K."/>
            <person name="Daza R."/>
            <person name="De Haan G."/>
            <person name="DeGray S."/>
            <person name="DeMaso C."/>
            <person name="Dhargay N."/>
            <person name="Dooley K."/>
            <person name="Dooley E."/>
            <person name="Doricent M."/>
            <person name="Dorje P."/>
            <person name="Dorjee K."/>
            <person name="Dupes A."/>
            <person name="Elong R."/>
            <person name="Falk J."/>
            <person name="Farina A."/>
            <person name="Faro S."/>
            <person name="Ferguson D."/>
            <person name="Fisher S."/>
            <person name="Foley C.D."/>
            <person name="Franke A."/>
            <person name="Friedrich D."/>
            <person name="Gadbois L."/>
            <person name="Gearin G."/>
            <person name="Gearin C.R."/>
            <person name="Giannoukos G."/>
            <person name="Goode T."/>
            <person name="Graham J."/>
            <person name="Grandbois E."/>
            <person name="Grewal S."/>
            <person name="Gyaltsen K."/>
            <person name="Hafez N."/>
            <person name="Hagos B."/>
            <person name="Hall J."/>
            <person name="Henson C."/>
            <person name="Hollinger A."/>
            <person name="Honan T."/>
            <person name="Huard M.D."/>
            <person name="Hughes L."/>
            <person name="Hurhula B."/>
            <person name="Husby M.E."/>
            <person name="Kamat A."/>
            <person name="Kanga B."/>
            <person name="Kashin S."/>
            <person name="Khazanovich D."/>
            <person name="Kisner P."/>
            <person name="Lance K."/>
            <person name="Lara M."/>
            <person name="Lee W."/>
            <person name="Lennon N."/>
            <person name="Letendre F."/>
            <person name="LeVine R."/>
            <person name="Lipovsky A."/>
            <person name="Liu X."/>
            <person name="Liu J."/>
            <person name="Liu S."/>
            <person name="Lokyitsang T."/>
            <person name="Lokyitsang Y."/>
            <person name="Lubonja R."/>
            <person name="Lui A."/>
            <person name="MacDonald P."/>
            <person name="Magnisalis V."/>
            <person name="Maru K."/>
            <person name="Matthews C."/>
            <person name="McCusker W."/>
            <person name="McDonough S."/>
            <person name="Mehta T."/>
            <person name="Meldrim J."/>
            <person name="Meneus L."/>
            <person name="Mihai O."/>
            <person name="Mihalev A."/>
            <person name="Mihova T."/>
            <person name="Mittelman R."/>
            <person name="Mlenga V."/>
            <person name="Montmayeur A."/>
            <person name="Mulrain L."/>
            <person name="Navidi A."/>
            <person name="Naylor J."/>
            <person name="Negash T."/>
            <person name="Nguyen T."/>
            <person name="Nguyen N."/>
            <person name="Nicol R."/>
            <person name="Norbu C."/>
            <person name="Norbu N."/>
            <person name="Novod N."/>
            <person name="O'Neill B."/>
            <person name="Osman S."/>
            <person name="Markiewicz E."/>
            <person name="Oyono O.L."/>
            <person name="Patti C."/>
            <person name="Phunkhang P."/>
            <person name="Pierre F."/>
            <person name="Priest M."/>
            <person name="Raghuraman S."/>
            <person name="Rege F."/>
            <person name="Reyes R."/>
            <person name="Rise C."/>
            <person name="Rogov P."/>
            <person name="Ross K."/>
            <person name="Ryan E."/>
            <person name="Settipalli S."/>
            <person name="Shea T."/>
            <person name="Sherpa N."/>
            <person name="Shi L."/>
            <person name="Shih D."/>
            <person name="Sparrow T."/>
            <person name="Spaulding J."/>
            <person name="Stalker J."/>
            <person name="Stange-Thomann N."/>
            <person name="Stavropoulos S."/>
            <person name="Stone C."/>
            <person name="Strader C."/>
            <person name="Tesfaye S."/>
            <person name="Thomson T."/>
            <person name="Thoulutsang Y."/>
            <person name="Thoulutsang D."/>
            <person name="Topham K."/>
            <person name="Topping I."/>
            <person name="Tsamla T."/>
            <person name="Vassiliev H."/>
            <person name="Vo A."/>
            <person name="Wangchuk T."/>
            <person name="Wangdi T."/>
            <person name="Weiand M."/>
            <person name="Wilkinson J."/>
            <person name="Wilson A."/>
            <person name="Yadav S."/>
            <person name="Young G."/>
            <person name="Yu Q."/>
            <person name="Zembek L."/>
            <person name="Zhong D."/>
            <person name="Zimmer A."/>
            <person name="Zwirko Z."/>
            <person name="Jaffe D.B."/>
            <person name="Alvarez P."/>
            <person name="Brockman W."/>
            <person name="Butler J."/>
            <person name="Chin C."/>
            <person name="Gnerre S."/>
            <person name="Grabherr M."/>
            <person name="Kleber M."/>
            <person name="Mauceli E."/>
            <person name="MacCallum I."/>
        </authorList>
    </citation>
    <scope>NUCLEOTIDE SEQUENCE [LARGE SCALE GENOMIC DNA]</scope>
    <source>
        <strain evidence="2">Tucson 14030-0811.24</strain>
    </source>
</reference>
<dbReference type="InParanoid" id="B4MQI5"/>
<dbReference type="PIRSF" id="PIRSF035170">
    <property type="entry name" value="HD_phosphohydro"/>
    <property type="match status" value="1"/>
</dbReference>
<dbReference type="AlphaFoldDB" id="B4MQI5"/>
<evidence type="ECO:0000313" key="2">
    <source>
        <dbReference type="Proteomes" id="UP000007798"/>
    </source>
</evidence>
<dbReference type="eggNOG" id="ENOG502RZFA">
    <property type="taxonomic scope" value="Eukaryota"/>
</dbReference>
<proteinExistence type="predicted"/>
<dbReference type="PANTHER" id="PTHR21174:SF0">
    <property type="entry name" value="HD PHOSPHOHYDROLASE FAMILY PROTEIN-RELATED"/>
    <property type="match status" value="1"/>
</dbReference>
<organism evidence="2">
    <name type="scientific">Drosophila willistoni</name>
    <name type="common">Fruit fly</name>
    <dbReference type="NCBI Taxonomy" id="7260"/>
    <lineage>
        <taxon>Eukaryota</taxon>
        <taxon>Metazoa</taxon>
        <taxon>Ecdysozoa</taxon>
        <taxon>Arthropoda</taxon>
        <taxon>Hexapoda</taxon>
        <taxon>Insecta</taxon>
        <taxon>Pterygota</taxon>
        <taxon>Neoptera</taxon>
        <taxon>Endopterygota</taxon>
        <taxon>Diptera</taxon>
        <taxon>Brachycera</taxon>
        <taxon>Muscomorpha</taxon>
        <taxon>Ephydroidea</taxon>
        <taxon>Drosophilidae</taxon>
        <taxon>Drosophila</taxon>
        <taxon>Sophophora</taxon>
    </lineage>
</organism>
<dbReference type="SMR" id="B4MQI5"/>
<dbReference type="OMA" id="LFQYYHF"/>
<evidence type="ECO:0000313" key="1">
    <source>
        <dbReference type="EMBL" id="EDW74374.1"/>
    </source>
</evidence>
<sequence length="218" mass="26198">MEQIWQQVCSHYEVPEQVASEWYTRIQQQLSQDSPTRAYHNWQKMMHHKMEHLAECVKRHRFNIVLAAFFQYYHFDGNRSCVQQNCEIFEEFCHDAQFEDEQGKAIICNLLGRSKNKEHELEMELMSHCVYEEEANMLQDMDLVILAAPLEEYKRYTKLLRLEYTNLDDANYKAMRVKVLETLLMIPSIYATAEYHEKYEDLARSNIRNEIAELKQEQ</sequence>
<gene>
    <name evidence="1" type="primary">Dwil\GK21420</name>
    <name evidence="1" type="ORF">Dwil_GK21420</name>
</gene>
<protein>
    <submittedName>
        <fullName evidence="1">GK21420</fullName>
    </submittedName>
</protein>
<dbReference type="Proteomes" id="UP000007798">
    <property type="component" value="Unassembled WGS sequence"/>
</dbReference>
<dbReference type="InterPro" id="IPR009218">
    <property type="entry name" value="HD_phosphohydro"/>
</dbReference>
<dbReference type="OrthoDB" id="330671at2759"/>
<accession>B4MQI5</accession>